<evidence type="ECO:0000256" key="6">
    <source>
        <dbReference type="SAM" id="Phobius"/>
    </source>
</evidence>
<keyword evidence="5 6" id="KW-0472">Membrane</keyword>
<name>A0AAX4HS18_9BACT</name>
<proteinExistence type="predicted"/>
<reference evidence="7 8" key="1">
    <citation type="submission" date="2023-11" db="EMBL/GenBank/DDBJ databases">
        <title>Peredibacter starrii A3.12.</title>
        <authorList>
            <person name="Mitchell R.J."/>
        </authorList>
    </citation>
    <scope>NUCLEOTIDE SEQUENCE [LARGE SCALE GENOMIC DNA]</scope>
    <source>
        <strain evidence="7 8">A3.12</strain>
    </source>
</reference>
<dbReference type="PANTHER" id="PTHR30086:SF17">
    <property type="entry name" value="LYSE FAMILY TRANSLOCATOR"/>
    <property type="match status" value="1"/>
</dbReference>
<feature type="transmembrane region" description="Helical" evidence="6">
    <location>
        <begin position="77"/>
        <end position="94"/>
    </location>
</feature>
<accession>A0AAX4HS18</accession>
<evidence type="ECO:0000256" key="4">
    <source>
        <dbReference type="ARBA" id="ARBA00022989"/>
    </source>
</evidence>
<dbReference type="KEGG" id="psti:SOO65_05410"/>
<evidence type="ECO:0000256" key="3">
    <source>
        <dbReference type="ARBA" id="ARBA00022692"/>
    </source>
</evidence>
<comment type="subcellular location">
    <subcellularLocation>
        <location evidence="1">Cell membrane</location>
        <topology evidence="1">Multi-pass membrane protein</topology>
    </subcellularLocation>
</comment>
<dbReference type="GO" id="GO:0015171">
    <property type="term" value="F:amino acid transmembrane transporter activity"/>
    <property type="evidence" value="ECO:0007669"/>
    <property type="project" value="TreeGrafter"/>
</dbReference>
<protein>
    <submittedName>
        <fullName evidence="7">LysE family translocator</fullName>
    </submittedName>
</protein>
<evidence type="ECO:0000256" key="1">
    <source>
        <dbReference type="ARBA" id="ARBA00004651"/>
    </source>
</evidence>
<keyword evidence="4 6" id="KW-1133">Transmembrane helix</keyword>
<dbReference type="InterPro" id="IPR001123">
    <property type="entry name" value="LeuE-type"/>
</dbReference>
<dbReference type="Pfam" id="PF01810">
    <property type="entry name" value="LysE"/>
    <property type="match status" value="1"/>
</dbReference>
<organism evidence="7 8">
    <name type="scientific">Peredibacter starrii</name>
    <dbReference type="NCBI Taxonomy" id="28202"/>
    <lineage>
        <taxon>Bacteria</taxon>
        <taxon>Pseudomonadati</taxon>
        <taxon>Bdellovibrionota</taxon>
        <taxon>Bacteriovoracia</taxon>
        <taxon>Bacteriovoracales</taxon>
        <taxon>Bacteriovoracaceae</taxon>
        <taxon>Peredibacter</taxon>
    </lineage>
</organism>
<dbReference type="PANTHER" id="PTHR30086">
    <property type="entry name" value="ARGININE EXPORTER PROTEIN ARGO"/>
    <property type="match status" value="1"/>
</dbReference>
<dbReference type="PIRSF" id="PIRSF006324">
    <property type="entry name" value="LeuE"/>
    <property type="match status" value="1"/>
</dbReference>
<keyword evidence="2" id="KW-1003">Cell membrane</keyword>
<gene>
    <name evidence="7" type="ORF">SOO65_05410</name>
</gene>
<feature type="transmembrane region" description="Helical" evidence="6">
    <location>
        <begin position="44"/>
        <end position="65"/>
    </location>
</feature>
<sequence>MDLKLLLAVSSLHFLALVSPGPDFVLTVRNALQFGRNMGFATAVGFGMGIALHVSYAVGGVAILIHKFPQIFEFVKILGALYLIWLGLSTLWAIRNPKAVHEVVAEKKVQEQTLMTGLRQGFLTNILNPKATLFTLGLFTSIIPPETNLPTLIACGVNMSVLTVLWFMVVSVLFSTKNVRMGYLTAERGINFVFAMFFLFAGTMIILK</sequence>
<keyword evidence="8" id="KW-1185">Reference proteome</keyword>
<evidence type="ECO:0000313" key="8">
    <source>
        <dbReference type="Proteomes" id="UP001324634"/>
    </source>
</evidence>
<dbReference type="AlphaFoldDB" id="A0AAX4HS18"/>
<dbReference type="EMBL" id="CP139487">
    <property type="protein sequence ID" value="WPU66178.1"/>
    <property type="molecule type" value="Genomic_DNA"/>
</dbReference>
<dbReference type="Proteomes" id="UP001324634">
    <property type="component" value="Chromosome"/>
</dbReference>
<feature type="transmembrane region" description="Helical" evidence="6">
    <location>
        <begin position="151"/>
        <end position="176"/>
    </location>
</feature>
<feature type="transmembrane region" description="Helical" evidence="6">
    <location>
        <begin position="188"/>
        <end position="207"/>
    </location>
</feature>
<keyword evidence="3 6" id="KW-0812">Transmembrane</keyword>
<evidence type="ECO:0000313" key="7">
    <source>
        <dbReference type="EMBL" id="WPU66178.1"/>
    </source>
</evidence>
<evidence type="ECO:0000256" key="2">
    <source>
        <dbReference type="ARBA" id="ARBA00022475"/>
    </source>
</evidence>
<dbReference type="RefSeq" id="WP_321398123.1">
    <property type="nucleotide sequence ID" value="NZ_CP139487.1"/>
</dbReference>
<dbReference type="GO" id="GO:0005886">
    <property type="term" value="C:plasma membrane"/>
    <property type="evidence" value="ECO:0007669"/>
    <property type="project" value="UniProtKB-SubCell"/>
</dbReference>
<evidence type="ECO:0000256" key="5">
    <source>
        <dbReference type="ARBA" id="ARBA00023136"/>
    </source>
</evidence>